<feature type="coiled-coil region" evidence="8">
    <location>
        <begin position="74"/>
        <end position="119"/>
    </location>
</feature>
<dbReference type="GO" id="GO:0005525">
    <property type="term" value="F:GTP binding"/>
    <property type="evidence" value="ECO:0007669"/>
    <property type="project" value="UniProtKB-KW"/>
</dbReference>
<feature type="domain" description="Tr-type G" evidence="10">
    <location>
        <begin position="168"/>
        <end position="383"/>
    </location>
</feature>
<dbReference type="NCBIfam" id="NF003078">
    <property type="entry name" value="PRK04004.1"/>
    <property type="match status" value="1"/>
</dbReference>
<evidence type="ECO:0000256" key="8">
    <source>
        <dbReference type="SAM" id="Coils"/>
    </source>
</evidence>
<evidence type="ECO:0000256" key="5">
    <source>
        <dbReference type="ARBA" id="ARBA00022917"/>
    </source>
</evidence>
<dbReference type="InterPro" id="IPR015760">
    <property type="entry name" value="TIF_IF2"/>
</dbReference>
<dbReference type="Gene3D" id="3.40.50.300">
    <property type="entry name" value="P-loop containing nucleotide triphosphate hydrolases"/>
    <property type="match status" value="1"/>
</dbReference>
<evidence type="ECO:0000256" key="9">
    <source>
        <dbReference type="SAM" id="MobiDB-lite"/>
    </source>
</evidence>
<dbReference type="Gene3D" id="2.40.30.10">
    <property type="entry name" value="Translation factors"/>
    <property type="match status" value="2"/>
</dbReference>
<dbReference type="InterPro" id="IPR009000">
    <property type="entry name" value="Transl_B-barrel_sf"/>
</dbReference>
<dbReference type="VEuPathDB" id="MicrosporidiaDB:EHP00_542"/>
<dbReference type="InterPro" id="IPR029459">
    <property type="entry name" value="EFTU-type"/>
</dbReference>
<evidence type="ECO:0000256" key="1">
    <source>
        <dbReference type="ARBA" id="ARBA00007733"/>
    </source>
</evidence>
<dbReference type="PANTHER" id="PTHR43381">
    <property type="entry name" value="TRANSLATION INITIATION FACTOR IF-2-RELATED"/>
    <property type="match status" value="1"/>
</dbReference>
<dbReference type="Pfam" id="PF14578">
    <property type="entry name" value="GTP_EFTU_D4"/>
    <property type="match status" value="1"/>
</dbReference>
<feature type="compositionally biased region" description="Basic and acidic residues" evidence="9">
    <location>
        <begin position="17"/>
        <end position="31"/>
    </location>
</feature>
<evidence type="ECO:0000256" key="7">
    <source>
        <dbReference type="ARBA" id="ARBA00032478"/>
    </source>
</evidence>
<keyword evidence="3" id="KW-0396">Initiation factor</keyword>
<evidence type="ECO:0000313" key="12">
    <source>
        <dbReference type="Proteomes" id="UP000192758"/>
    </source>
</evidence>
<gene>
    <name evidence="11" type="ORF">EHP00_542</name>
</gene>
<name>A0A1W0E8G4_9MICR</name>
<evidence type="ECO:0000256" key="2">
    <source>
        <dbReference type="ARBA" id="ARBA00013824"/>
    </source>
</evidence>
<dbReference type="SUPFAM" id="SSF52156">
    <property type="entry name" value="Initiation factor IF2/eIF5b, domain 3"/>
    <property type="match status" value="1"/>
</dbReference>
<dbReference type="Pfam" id="PF00009">
    <property type="entry name" value="GTP_EFTU"/>
    <property type="match status" value="1"/>
</dbReference>
<evidence type="ECO:0000313" key="11">
    <source>
        <dbReference type="EMBL" id="OQS55554.1"/>
    </source>
</evidence>
<sequence>MIDKRTLSSRNKPKTKKSSETVKKIESKDSPTETNINENLLQNKKTVVSTTSVINSTTGKKGGINLAALRKQQAQKAEDDKKIFEAKKKAEEEYKVRLAEAEKKLKEKEEKERFEKEEKEKIKIVQKKLARTGIFGISKKPEETKTPSIPEEKPTLTKQIKKERISSYKSPICCILGHVDTGKTKLLDKLRESNVQGNEAGGITQQIGATFFPTEMLNEKCHRTLHEEILSSLPGILVIDTPGHESFSNLRSRGSSLCDLAILVVDICHALEPQTIESIQLLKNKKTPFIVALNKIDRVYGWKNNENGFFDFENQDDYTKREFEKMVDSVVVSFAEQGLNACLFDKNQNIKKNVSMVPTSAITGEGIPNLVKLFLELSHRFMLEKMKITKQTECTILEVKHTEGFGLTLDAILSNGTLREGDKIALNGFDGVIHATIRTILVPQPLKELRIKSAYQTVKAVTAAMGIKVVIYSKEHDISNAVAGSKMYVIGTSRGIELKTAENLLKEDFSTVMNQIETVDEGVHIVANTLGAMEALLKFLKDSDVPVCSISLGKIRKKDIMKMSMVNKKYRFILSFDVHFESKELIDLCKEYNIQYSVAPIIYHLLDFYKEKSEQMMRADKEKYEDVAIFPSKIKIVPNCVFCSRSPLVLGVEVIQGTLKINTPLCVFKKDIKNNSTYTLLGKVTSIEEKKQKVNVLEQGKQAAIKVEVDKNDTAKVLDRHFTVEDEIYSVVTRKSIDLLKEFYKDDLTQEHIELLFYLKKKFDII</sequence>
<keyword evidence="5" id="KW-0648">Protein biosynthesis</keyword>
<dbReference type="InterPro" id="IPR027417">
    <property type="entry name" value="P-loop_NTPase"/>
</dbReference>
<keyword evidence="12" id="KW-1185">Reference proteome</keyword>
<dbReference type="InterPro" id="IPR005225">
    <property type="entry name" value="Small_GTP-bd"/>
</dbReference>
<dbReference type="PANTHER" id="PTHR43381:SF4">
    <property type="entry name" value="EUKARYOTIC TRANSLATION INITIATION FACTOR 5B"/>
    <property type="match status" value="1"/>
</dbReference>
<dbReference type="GO" id="GO:0003743">
    <property type="term" value="F:translation initiation factor activity"/>
    <property type="evidence" value="ECO:0007669"/>
    <property type="project" value="UniProtKB-KW"/>
</dbReference>
<dbReference type="NCBIfam" id="TIGR00231">
    <property type="entry name" value="small_GTP"/>
    <property type="match status" value="1"/>
</dbReference>
<evidence type="ECO:0000256" key="4">
    <source>
        <dbReference type="ARBA" id="ARBA00022741"/>
    </source>
</evidence>
<dbReference type="InterPro" id="IPR023115">
    <property type="entry name" value="TIF_IF2_dom3"/>
</dbReference>
<dbReference type="Pfam" id="PF11987">
    <property type="entry name" value="IF-2"/>
    <property type="match status" value="1"/>
</dbReference>
<evidence type="ECO:0000256" key="6">
    <source>
        <dbReference type="ARBA" id="ARBA00023134"/>
    </source>
</evidence>
<dbReference type="SUPFAM" id="SSF50447">
    <property type="entry name" value="Translation proteins"/>
    <property type="match status" value="1"/>
</dbReference>
<feature type="region of interest" description="Disordered" evidence="9">
    <location>
        <begin position="1"/>
        <end position="37"/>
    </location>
</feature>
<organism evidence="11 12">
    <name type="scientific">Ecytonucleospora hepatopenaei</name>
    <dbReference type="NCBI Taxonomy" id="646526"/>
    <lineage>
        <taxon>Eukaryota</taxon>
        <taxon>Fungi</taxon>
        <taxon>Fungi incertae sedis</taxon>
        <taxon>Microsporidia</taxon>
        <taxon>Enterocytozoonidae</taxon>
        <taxon>Ecytonucleospora</taxon>
    </lineage>
</organism>
<proteinExistence type="inferred from homology"/>
<dbReference type="AlphaFoldDB" id="A0A1W0E8G4"/>
<dbReference type="OrthoDB" id="4928at2759"/>
<dbReference type="Gene3D" id="3.40.50.10050">
    <property type="entry name" value="Translation initiation factor IF- 2, domain 3"/>
    <property type="match status" value="1"/>
</dbReference>
<accession>A0A1W0E8G4</accession>
<dbReference type="CDD" id="cd03703">
    <property type="entry name" value="aeIF5B_II"/>
    <property type="match status" value="1"/>
</dbReference>
<comment type="caution">
    <text evidence="11">The sequence shown here is derived from an EMBL/GenBank/DDBJ whole genome shotgun (WGS) entry which is preliminary data.</text>
</comment>
<dbReference type="Proteomes" id="UP000192758">
    <property type="component" value="Unassembled WGS sequence"/>
</dbReference>
<dbReference type="FunFam" id="3.40.50.300:FF:000112">
    <property type="entry name" value="Eukaryotic translation initiation factor 5B"/>
    <property type="match status" value="1"/>
</dbReference>
<comment type="similarity">
    <text evidence="1">Belongs to the TRAFAC class translation factor GTPase superfamily. Classic translation factor GTPase family. IF-2 subfamily.</text>
</comment>
<dbReference type="EMBL" id="MNPJ01000007">
    <property type="protein sequence ID" value="OQS55554.1"/>
    <property type="molecule type" value="Genomic_DNA"/>
</dbReference>
<dbReference type="InterPro" id="IPR036925">
    <property type="entry name" value="TIF_IF2_dom3_sf"/>
</dbReference>
<keyword evidence="6" id="KW-0342">GTP-binding</keyword>
<keyword evidence="8" id="KW-0175">Coiled coil</keyword>
<dbReference type="PROSITE" id="PS51722">
    <property type="entry name" value="G_TR_2"/>
    <property type="match status" value="1"/>
</dbReference>
<dbReference type="CDD" id="cd01887">
    <property type="entry name" value="IF2_eIF5B"/>
    <property type="match status" value="1"/>
</dbReference>
<keyword evidence="4" id="KW-0547">Nucleotide-binding</keyword>
<dbReference type="InterPro" id="IPR000795">
    <property type="entry name" value="T_Tr_GTP-bd_dom"/>
</dbReference>
<dbReference type="SUPFAM" id="SSF52540">
    <property type="entry name" value="P-loop containing nucleoside triphosphate hydrolases"/>
    <property type="match status" value="1"/>
</dbReference>
<dbReference type="PRINTS" id="PR00315">
    <property type="entry name" value="ELONGATNFCT"/>
</dbReference>
<protein>
    <recommendedName>
        <fullName evidence="2">Eukaryotic translation initiation factor 5B</fullName>
    </recommendedName>
    <alternativeName>
        <fullName evidence="7">Translation initiation factor IF-2</fullName>
    </alternativeName>
</protein>
<evidence type="ECO:0000256" key="3">
    <source>
        <dbReference type="ARBA" id="ARBA00022540"/>
    </source>
</evidence>
<reference evidence="11 12" key="1">
    <citation type="journal article" date="2017" name="Environ. Microbiol.">
        <title>Decay of the glycolytic pathway and adaptation to intranuclear parasitism within Enterocytozoonidae microsporidia.</title>
        <authorList>
            <person name="Wiredu Boakye D."/>
            <person name="Jaroenlak P."/>
            <person name="Prachumwat A."/>
            <person name="Williams T.A."/>
            <person name="Bateman K.S."/>
            <person name="Itsathitphaisarn O."/>
            <person name="Sritunyalucksana K."/>
            <person name="Paszkiewicz K.H."/>
            <person name="Moore K.A."/>
            <person name="Stentiford G.D."/>
            <person name="Williams B.A."/>
        </authorList>
    </citation>
    <scope>NUCLEOTIDE SEQUENCE [LARGE SCALE GENOMIC DNA]</scope>
    <source>
        <strain evidence="11 12">TH1</strain>
    </source>
</reference>
<dbReference type="GO" id="GO:0003924">
    <property type="term" value="F:GTPase activity"/>
    <property type="evidence" value="ECO:0007669"/>
    <property type="project" value="InterPro"/>
</dbReference>
<dbReference type="STRING" id="646526.A0A1W0E8G4"/>
<dbReference type="GO" id="GO:0005739">
    <property type="term" value="C:mitochondrion"/>
    <property type="evidence" value="ECO:0007669"/>
    <property type="project" value="TreeGrafter"/>
</dbReference>
<evidence type="ECO:0000259" key="10">
    <source>
        <dbReference type="PROSITE" id="PS51722"/>
    </source>
</evidence>